<sequence length="143" mass="15476">MGICFSGAPSLHSPSLNCPHYSGKLSNFCALSKFIPKQEMISSLFSSDYKFPMTALVPLFSGASGIHGKIVDISETTTTKIRNFEELKSAIGNFKSDKLIGEGGFGRVYKGWLDENTPTPAKPGFGVEVAIEMFKPESKQGFA</sequence>
<organism evidence="2 3">
    <name type="scientific">Vigna mungo</name>
    <name type="common">Black gram</name>
    <name type="synonym">Phaseolus mungo</name>
    <dbReference type="NCBI Taxonomy" id="3915"/>
    <lineage>
        <taxon>Eukaryota</taxon>
        <taxon>Viridiplantae</taxon>
        <taxon>Streptophyta</taxon>
        <taxon>Embryophyta</taxon>
        <taxon>Tracheophyta</taxon>
        <taxon>Spermatophyta</taxon>
        <taxon>Magnoliopsida</taxon>
        <taxon>eudicotyledons</taxon>
        <taxon>Gunneridae</taxon>
        <taxon>Pentapetalae</taxon>
        <taxon>rosids</taxon>
        <taxon>fabids</taxon>
        <taxon>Fabales</taxon>
        <taxon>Fabaceae</taxon>
        <taxon>Papilionoideae</taxon>
        <taxon>50 kb inversion clade</taxon>
        <taxon>NPAAA clade</taxon>
        <taxon>indigoferoid/millettioid clade</taxon>
        <taxon>Phaseoleae</taxon>
        <taxon>Vigna</taxon>
    </lineage>
</organism>
<dbReference type="GO" id="GO:0005524">
    <property type="term" value="F:ATP binding"/>
    <property type="evidence" value="ECO:0007669"/>
    <property type="project" value="UniProtKB-UniRule"/>
</dbReference>
<evidence type="ECO:0000313" key="2">
    <source>
        <dbReference type="EMBL" id="WVZ18461.1"/>
    </source>
</evidence>
<dbReference type="EMBL" id="CP144699">
    <property type="protein sequence ID" value="WVZ18461.1"/>
    <property type="molecule type" value="Genomic_DNA"/>
</dbReference>
<keyword evidence="3" id="KW-1185">Reference proteome</keyword>
<dbReference type="SUPFAM" id="SSF56112">
    <property type="entry name" value="Protein kinase-like (PK-like)"/>
    <property type="match status" value="1"/>
</dbReference>
<feature type="binding site" evidence="1">
    <location>
        <position position="122"/>
    </location>
    <ligand>
        <name>ATP</name>
        <dbReference type="ChEBI" id="CHEBI:30616"/>
    </ligand>
</feature>
<dbReference type="InterPro" id="IPR050823">
    <property type="entry name" value="Plant_Ser_Thr_Prot_Kinase"/>
</dbReference>
<dbReference type="Proteomes" id="UP001374535">
    <property type="component" value="Chromosome 2"/>
</dbReference>
<keyword evidence="1" id="KW-0067">ATP-binding</keyword>
<keyword evidence="1" id="KW-0547">Nucleotide-binding</keyword>
<reference evidence="2 3" key="1">
    <citation type="journal article" date="2023" name="Life. Sci Alliance">
        <title>Evolutionary insights into 3D genome organization and epigenetic landscape of Vigna mungo.</title>
        <authorList>
            <person name="Junaid A."/>
            <person name="Singh B."/>
            <person name="Bhatia S."/>
        </authorList>
    </citation>
    <scope>NUCLEOTIDE SEQUENCE [LARGE SCALE GENOMIC DNA]</scope>
    <source>
        <strain evidence="2">Urdbean</strain>
    </source>
</reference>
<dbReference type="InterPro" id="IPR017441">
    <property type="entry name" value="Protein_kinase_ATP_BS"/>
</dbReference>
<protein>
    <submittedName>
        <fullName evidence="2">Uncharacterized protein</fullName>
    </submittedName>
</protein>
<gene>
    <name evidence="2" type="ORF">V8G54_005783</name>
</gene>
<evidence type="ECO:0000313" key="3">
    <source>
        <dbReference type="Proteomes" id="UP001374535"/>
    </source>
</evidence>
<dbReference type="AlphaFoldDB" id="A0AAQ3NXR8"/>
<dbReference type="PANTHER" id="PTHR45621">
    <property type="entry name" value="OS01G0588500 PROTEIN-RELATED"/>
    <property type="match status" value="1"/>
</dbReference>
<evidence type="ECO:0000256" key="1">
    <source>
        <dbReference type="PROSITE-ProRule" id="PRU10141"/>
    </source>
</evidence>
<proteinExistence type="predicted"/>
<dbReference type="InterPro" id="IPR011009">
    <property type="entry name" value="Kinase-like_dom_sf"/>
</dbReference>
<accession>A0AAQ3NXR8</accession>
<dbReference type="PROSITE" id="PS00107">
    <property type="entry name" value="PROTEIN_KINASE_ATP"/>
    <property type="match status" value="1"/>
</dbReference>
<dbReference type="Gene3D" id="3.30.200.20">
    <property type="entry name" value="Phosphorylase Kinase, domain 1"/>
    <property type="match status" value="1"/>
</dbReference>
<name>A0AAQ3NXR8_VIGMU</name>